<feature type="compositionally biased region" description="Acidic residues" evidence="6">
    <location>
        <begin position="219"/>
        <end position="232"/>
    </location>
</feature>
<feature type="coiled-coil region" evidence="5">
    <location>
        <begin position="84"/>
        <end position="115"/>
    </location>
</feature>
<dbReference type="InterPro" id="IPR012677">
    <property type="entry name" value="Nucleotide-bd_a/b_plait_sf"/>
</dbReference>
<feature type="region of interest" description="Disordered" evidence="6">
    <location>
        <begin position="402"/>
        <end position="473"/>
    </location>
</feature>
<dbReference type="InterPro" id="IPR034138">
    <property type="entry name" value="NOP8_RRM"/>
</dbReference>
<protein>
    <recommendedName>
        <fullName evidence="7">RRM domain-containing protein</fullName>
    </recommendedName>
</protein>
<sequence>MSDTEQVETGPEQKRIYIGGLHGTITEDSIRDRFQKFGSVSGVSLAKDDEGKCRGFGHMTITTTPKDWSSCIASYNGAKWKGQILRIEDAKEDYLEKKRKEEAKLIEREEKKRKRLARWNDSDGFMARDMTPVTDSNMKDRKGWKRGRYGRAIAVMRLRKDNGTTFVFEPTHYKNNLTKLYNIGGRMKSLRELPTRYEDYEDEDDRFDTQLTQHVSDDEKNDDDDDDNEIKDDDVVMSTEDKLAAKHEKDNAKRLAALERKEEEQKARNEMMKRSFTEMEETKRTQHVSFESDTEESEHVPVKTVVEKVEAKDSKWMFDSDDSDEEMEININPVLEGANGQQRLALQSKFKGDERFKLGEDFIDDVDAEKEEGDGITKELTEEKDQALDILKSMFGEQGVVKQKQVSQWSNSARFDPDAEDAEEYIVKPKIEDKEDDIRKKNEDDDDDDDSEDEDDKDQVEDYDEDHVRRPQSAMPVVSKEKHFEVNVNLKPLFSAQAEPFKMFGQESEEEVEEDEDEERELDESHLVLKNKNASTSFYSAPVGLGLFFFFHMDDPGLMKKSCLTYDTHGLFQQQEDRKEHLIKWRTARSEVGLVLKKRQKEAVKKQKKQVAQRIV</sequence>
<reference evidence="8 9" key="1">
    <citation type="submission" date="2024-04" db="EMBL/GenBank/DDBJ databases">
        <title>Symmetric and asymmetric DNA N6-adenine methylation regulates different biological responses in Mucorales.</title>
        <authorList>
            <consortium name="Lawrence Berkeley National Laboratory"/>
            <person name="Lax C."/>
            <person name="Mondo S.J."/>
            <person name="Osorio-Concepcion M."/>
            <person name="Muszewska A."/>
            <person name="Corrochano-Luque M."/>
            <person name="Gutierrez G."/>
            <person name="Riley R."/>
            <person name="Lipzen A."/>
            <person name="Guo J."/>
            <person name="Hundley H."/>
            <person name="Amirebrahimi M."/>
            <person name="Ng V."/>
            <person name="Lorenzo-Gutierrez D."/>
            <person name="Binder U."/>
            <person name="Yang J."/>
            <person name="Song Y."/>
            <person name="Canovas D."/>
            <person name="Navarro E."/>
            <person name="Freitag M."/>
            <person name="Gabaldon T."/>
            <person name="Grigoriev I.V."/>
            <person name="Corrochano L.M."/>
            <person name="Nicolas F.E."/>
            <person name="Garre V."/>
        </authorList>
    </citation>
    <scope>NUCLEOTIDE SEQUENCE [LARGE SCALE GENOMIC DNA]</scope>
    <source>
        <strain evidence="8 9">L51</strain>
    </source>
</reference>
<feature type="compositionally biased region" description="Polar residues" evidence="6">
    <location>
        <begin position="404"/>
        <end position="413"/>
    </location>
</feature>
<name>A0ABR3B488_PHYBL</name>
<dbReference type="PROSITE" id="PS50102">
    <property type="entry name" value="RRM"/>
    <property type="match status" value="1"/>
</dbReference>
<dbReference type="PANTHER" id="PTHR48029:SF1">
    <property type="entry name" value="NUCLEOLAR PROTEIN 8"/>
    <property type="match status" value="1"/>
</dbReference>
<evidence type="ECO:0000259" key="7">
    <source>
        <dbReference type="PROSITE" id="PS50102"/>
    </source>
</evidence>
<feature type="region of interest" description="Disordered" evidence="6">
    <location>
        <begin position="200"/>
        <end position="234"/>
    </location>
</feature>
<dbReference type="EMBL" id="JBCLYO010000004">
    <property type="protein sequence ID" value="KAL0090069.1"/>
    <property type="molecule type" value="Genomic_DNA"/>
</dbReference>
<keyword evidence="9" id="KW-1185">Reference proteome</keyword>
<accession>A0ABR3B488</accession>
<dbReference type="InterPro" id="IPR000504">
    <property type="entry name" value="RRM_dom"/>
</dbReference>
<dbReference type="PANTHER" id="PTHR48029">
    <property type="entry name" value="NUCLEOLAR PROTEIN 8"/>
    <property type="match status" value="1"/>
</dbReference>
<evidence type="ECO:0000313" key="8">
    <source>
        <dbReference type="EMBL" id="KAL0090069.1"/>
    </source>
</evidence>
<organism evidence="8 9">
    <name type="scientific">Phycomyces blakesleeanus</name>
    <dbReference type="NCBI Taxonomy" id="4837"/>
    <lineage>
        <taxon>Eukaryota</taxon>
        <taxon>Fungi</taxon>
        <taxon>Fungi incertae sedis</taxon>
        <taxon>Mucoromycota</taxon>
        <taxon>Mucoromycotina</taxon>
        <taxon>Mucoromycetes</taxon>
        <taxon>Mucorales</taxon>
        <taxon>Phycomycetaceae</taxon>
        <taxon>Phycomyces</taxon>
    </lineage>
</organism>
<dbReference type="Gene3D" id="3.30.70.330">
    <property type="match status" value="1"/>
</dbReference>
<evidence type="ECO:0000256" key="5">
    <source>
        <dbReference type="SAM" id="Coils"/>
    </source>
</evidence>
<dbReference type="Pfam" id="PF00076">
    <property type="entry name" value="RRM_1"/>
    <property type="match status" value="1"/>
</dbReference>
<evidence type="ECO:0000256" key="2">
    <source>
        <dbReference type="ARBA" id="ARBA00022884"/>
    </source>
</evidence>
<comment type="caution">
    <text evidence="8">The sequence shown here is derived from an EMBL/GenBank/DDBJ whole genome shotgun (WGS) entry which is preliminary data.</text>
</comment>
<dbReference type="SMART" id="SM00360">
    <property type="entry name" value="RRM"/>
    <property type="match status" value="1"/>
</dbReference>
<keyword evidence="3" id="KW-0539">Nucleus</keyword>
<proteinExistence type="predicted"/>
<evidence type="ECO:0000313" key="9">
    <source>
        <dbReference type="Proteomes" id="UP001448207"/>
    </source>
</evidence>
<dbReference type="InterPro" id="IPR035979">
    <property type="entry name" value="RBD_domain_sf"/>
</dbReference>
<evidence type="ECO:0000256" key="4">
    <source>
        <dbReference type="PROSITE-ProRule" id="PRU00176"/>
    </source>
</evidence>
<dbReference type="Proteomes" id="UP001448207">
    <property type="component" value="Unassembled WGS sequence"/>
</dbReference>
<feature type="region of interest" description="Disordered" evidence="6">
    <location>
        <begin position="273"/>
        <end position="303"/>
    </location>
</feature>
<evidence type="ECO:0000256" key="6">
    <source>
        <dbReference type="SAM" id="MobiDB-lite"/>
    </source>
</evidence>
<evidence type="ECO:0000256" key="1">
    <source>
        <dbReference type="ARBA" id="ARBA00004604"/>
    </source>
</evidence>
<gene>
    <name evidence="8" type="ORF">J3Q64DRAFT_1674743</name>
</gene>
<feature type="compositionally biased region" description="Basic and acidic residues" evidence="6">
    <location>
        <begin position="273"/>
        <end position="284"/>
    </location>
</feature>
<feature type="compositionally biased region" description="Basic and acidic residues" evidence="6">
    <location>
        <begin position="425"/>
        <end position="443"/>
    </location>
</feature>
<evidence type="ECO:0000256" key="3">
    <source>
        <dbReference type="ARBA" id="ARBA00023242"/>
    </source>
</evidence>
<feature type="compositionally biased region" description="Acidic residues" evidence="6">
    <location>
        <begin position="444"/>
        <end position="465"/>
    </location>
</feature>
<feature type="domain" description="RRM" evidence="7">
    <location>
        <begin position="14"/>
        <end position="92"/>
    </location>
</feature>
<keyword evidence="2 4" id="KW-0694">RNA-binding</keyword>
<comment type="subcellular location">
    <subcellularLocation>
        <location evidence="1">Nucleus</location>
        <location evidence="1">Nucleolus</location>
    </subcellularLocation>
</comment>
<dbReference type="SUPFAM" id="SSF54928">
    <property type="entry name" value="RNA-binding domain, RBD"/>
    <property type="match status" value="1"/>
</dbReference>
<dbReference type="CDD" id="cd12226">
    <property type="entry name" value="RRM_NOL8"/>
    <property type="match status" value="1"/>
</dbReference>
<keyword evidence="5" id="KW-0175">Coiled coil</keyword>